<evidence type="ECO:0000313" key="2">
    <source>
        <dbReference type="EnsemblPlants" id="LPERR01G37270.1"/>
    </source>
</evidence>
<reference evidence="2" key="3">
    <citation type="submission" date="2015-04" db="UniProtKB">
        <authorList>
            <consortium name="EnsemblPlants"/>
        </authorList>
    </citation>
    <scope>IDENTIFICATION</scope>
</reference>
<evidence type="ECO:0000313" key="3">
    <source>
        <dbReference type="Proteomes" id="UP000032180"/>
    </source>
</evidence>
<dbReference type="HOGENOM" id="CLU_2609482_0_0_1"/>
<sequence length="79" mass="7752">MAPVIAAAATMPPAASGHRAVSPTTAGGEEADQCVSRCVGEMQACEAASGCAATLSSRRAGRCGSGGCENEYLGCIDVC</sequence>
<organism evidence="2 3">
    <name type="scientific">Leersia perrieri</name>
    <dbReference type="NCBI Taxonomy" id="77586"/>
    <lineage>
        <taxon>Eukaryota</taxon>
        <taxon>Viridiplantae</taxon>
        <taxon>Streptophyta</taxon>
        <taxon>Embryophyta</taxon>
        <taxon>Tracheophyta</taxon>
        <taxon>Spermatophyta</taxon>
        <taxon>Magnoliopsida</taxon>
        <taxon>Liliopsida</taxon>
        <taxon>Poales</taxon>
        <taxon>Poaceae</taxon>
        <taxon>BOP clade</taxon>
        <taxon>Oryzoideae</taxon>
        <taxon>Oryzeae</taxon>
        <taxon>Oryzinae</taxon>
        <taxon>Leersia</taxon>
    </lineage>
</organism>
<dbReference type="AlphaFoldDB" id="A0A0D9V9V6"/>
<feature type="compositionally biased region" description="Low complexity" evidence="1">
    <location>
        <begin position="1"/>
        <end position="15"/>
    </location>
</feature>
<dbReference type="EnsemblPlants" id="LPERR01G37270.1">
    <property type="protein sequence ID" value="LPERR01G37270.1"/>
    <property type="gene ID" value="LPERR01G37270"/>
</dbReference>
<proteinExistence type="predicted"/>
<evidence type="ECO:0000256" key="1">
    <source>
        <dbReference type="SAM" id="MobiDB-lite"/>
    </source>
</evidence>
<name>A0A0D9V9V6_9ORYZ</name>
<accession>A0A0D9V9V6</accession>
<dbReference type="Proteomes" id="UP000032180">
    <property type="component" value="Chromosome 1"/>
</dbReference>
<feature type="region of interest" description="Disordered" evidence="1">
    <location>
        <begin position="1"/>
        <end position="27"/>
    </location>
</feature>
<reference evidence="2 3" key="1">
    <citation type="submission" date="2012-08" db="EMBL/GenBank/DDBJ databases">
        <title>Oryza genome evolution.</title>
        <authorList>
            <person name="Wing R.A."/>
        </authorList>
    </citation>
    <scope>NUCLEOTIDE SEQUENCE</scope>
</reference>
<dbReference type="Gramene" id="LPERR01G37270.1">
    <property type="protein sequence ID" value="LPERR01G37270.1"/>
    <property type="gene ID" value="LPERR01G37270"/>
</dbReference>
<keyword evidence="3" id="KW-1185">Reference proteome</keyword>
<reference evidence="3" key="2">
    <citation type="submission" date="2013-12" db="EMBL/GenBank/DDBJ databases">
        <authorList>
            <person name="Yu Y."/>
            <person name="Lee S."/>
            <person name="de Baynast K."/>
            <person name="Wissotski M."/>
            <person name="Liu L."/>
            <person name="Talag J."/>
            <person name="Goicoechea J."/>
            <person name="Angelova A."/>
            <person name="Jetty R."/>
            <person name="Kudrna D."/>
            <person name="Golser W."/>
            <person name="Rivera L."/>
            <person name="Zhang J."/>
            <person name="Wing R."/>
        </authorList>
    </citation>
    <scope>NUCLEOTIDE SEQUENCE</scope>
</reference>
<protein>
    <submittedName>
        <fullName evidence="2">Uncharacterized protein</fullName>
    </submittedName>
</protein>